<gene>
    <name evidence="3" type="ORF">NCTC12413_01495</name>
    <name evidence="2" type="ORF">SAR03_00740</name>
</gene>
<name>A0A380CHM8_9STAP</name>
<protein>
    <submittedName>
        <fullName evidence="2 3">Acetyltransferase</fullName>
    </submittedName>
</protein>
<dbReference type="OrthoDB" id="9796381at2"/>
<evidence type="ECO:0000313" key="2">
    <source>
        <dbReference type="EMBL" id="GEP99036.1"/>
    </source>
</evidence>
<dbReference type="SUPFAM" id="SSF55729">
    <property type="entry name" value="Acyl-CoA N-acyltransferases (Nat)"/>
    <property type="match status" value="1"/>
</dbReference>
<reference evidence="3 4" key="1">
    <citation type="submission" date="2018-06" db="EMBL/GenBank/DDBJ databases">
        <authorList>
            <consortium name="Pathogen Informatics"/>
            <person name="Doyle S."/>
        </authorList>
    </citation>
    <scope>NUCLEOTIDE SEQUENCE [LARGE SCALE GENOMIC DNA]</scope>
    <source>
        <strain evidence="3 4">NCTC12413</strain>
    </source>
</reference>
<feature type="domain" description="N-acetyltransferase" evidence="1">
    <location>
        <begin position="1"/>
        <end position="169"/>
    </location>
</feature>
<dbReference type="EMBL" id="UGZE01000001">
    <property type="protein sequence ID" value="SUJ19782.1"/>
    <property type="molecule type" value="Genomic_DNA"/>
</dbReference>
<dbReference type="RefSeq" id="WP_103387898.1">
    <property type="nucleotide sequence ID" value="NZ_BKAV01000001.1"/>
</dbReference>
<dbReference type="Proteomes" id="UP000254956">
    <property type="component" value="Unassembled WGS sequence"/>
</dbReference>
<accession>A0A380CHM8</accession>
<dbReference type="InterPro" id="IPR016181">
    <property type="entry name" value="Acyl_CoA_acyltransferase"/>
</dbReference>
<sequence length="169" mass="19579">MIRNATMKDLDSIMVIVNQAKAIMQQDNNPQWDDNYPLQQHFVGDIENKSLYVLDENNTVYGFVAVDQSQAEWYDSLKWPINKNQAFVIHRLANSPNYKGGATKLFAFALNLAKSHEVDYVLTDTFALNYRAQQLFTKFGFTKVGEATMDYFPFDKGKPFYAYYTKLKK</sequence>
<organism evidence="3 4">
    <name type="scientific">Staphylococcus arlettae</name>
    <dbReference type="NCBI Taxonomy" id="29378"/>
    <lineage>
        <taxon>Bacteria</taxon>
        <taxon>Bacillati</taxon>
        <taxon>Bacillota</taxon>
        <taxon>Bacilli</taxon>
        <taxon>Bacillales</taxon>
        <taxon>Staphylococcaceae</taxon>
        <taxon>Staphylococcus</taxon>
    </lineage>
</organism>
<evidence type="ECO:0000313" key="5">
    <source>
        <dbReference type="Proteomes" id="UP000321598"/>
    </source>
</evidence>
<keyword evidence="5" id="KW-1185">Reference proteome</keyword>
<dbReference type="Gene3D" id="3.40.630.30">
    <property type="match status" value="1"/>
</dbReference>
<dbReference type="Proteomes" id="UP000321598">
    <property type="component" value="Unassembled WGS sequence"/>
</dbReference>
<dbReference type="EMBL" id="BKAV01000001">
    <property type="protein sequence ID" value="GEP99036.1"/>
    <property type="molecule type" value="Genomic_DNA"/>
</dbReference>
<keyword evidence="3" id="KW-0808">Transferase</keyword>
<dbReference type="AlphaFoldDB" id="A0A380CHM8"/>
<evidence type="ECO:0000313" key="3">
    <source>
        <dbReference type="EMBL" id="SUJ19782.1"/>
    </source>
</evidence>
<dbReference type="InterPro" id="IPR000182">
    <property type="entry name" value="GNAT_dom"/>
</dbReference>
<proteinExistence type="predicted"/>
<dbReference type="PROSITE" id="PS51186">
    <property type="entry name" value="GNAT"/>
    <property type="match status" value="1"/>
</dbReference>
<reference evidence="2 5" key="2">
    <citation type="submission" date="2019-07" db="EMBL/GenBank/DDBJ databases">
        <title>Whole genome shotgun sequence of Staphylococcus arlettae NBRC 109765.</title>
        <authorList>
            <person name="Hosoyama A."/>
            <person name="Uohara A."/>
            <person name="Ohji S."/>
            <person name="Ichikawa N."/>
        </authorList>
    </citation>
    <scope>NUCLEOTIDE SEQUENCE [LARGE SCALE GENOMIC DNA]</scope>
    <source>
        <strain evidence="2 5">NBRC 109765</strain>
    </source>
</reference>
<evidence type="ECO:0000313" key="4">
    <source>
        <dbReference type="Proteomes" id="UP000254956"/>
    </source>
</evidence>
<dbReference type="GO" id="GO:0016747">
    <property type="term" value="F:acyltransferase activity, transferring groups other than amino-acyl groups"/>
    <property type="evidence" value="ECO:0007669"/>
    <property type="project" value="InterPro"/>
</dbReference>
<evidence type="ECO:0000259" key="1">
    <source>
        <dbReference type="PROSITE" id="PS51186"/>
    </source>
</evidence>
<dbReference type="Pfam" id="PF00583">
    <property type="entry name" value="Acetyltransf_1"/>
    <property type="match status" value="1"/>
</dbReference>
<dbReference type="STRING" id="1212545.SARL_12416"/>